<accession>A0A2R6ADP6</accession>
<sequence length="378" mass="43871">MIRYLLEFGNNKKLSLAEGLSYIEKNGINNFEINKNYLIFLADKEPIVTFGSILRIARYLCAFDEIESVFEKEFGFSEKIIWSIYPLDSIKHGYTDLYNKIKFKFKTLSKKSVYVSPLSFVDDEKLSVTRGLRKRLDKNGIEIVVTKSDKILLWQTLHYLELNNFRKRDFFRPYKRPEISIPPSLARTMINLAQPRIGSKLLDPFCGTGTILLEAIDEKLNVFGVDINPKNVSGSLLNIAWFNKKSFHNVVCGDSLKLDRIFSCEMFDCIVTEPPFGPPFKKPPKRQFVEKLRSELETFYQKALDSMSCVLKKNGRIVMTFPSWKTSDNGVYDTGIYSIIPESLRIDNSFESYGIKYPIRWYKPDNVIQRLIVVFIKK</sequence>
<dbReference type="Pfam" id="PF01170">
    <property type="entry name" value="UPF0020"/>
    <property type="match status" value="1"/>
</dbReference>
<comment type="caution">
    <text evidence="7">The sequence shown here is derived from an EMBL/GenBank/DDBJ whole genome shotgun (WGS) entry which is preliminary data.</text>
</comment>
<evidence type="ECO:0000313" key="8">
    <source>
        <dbReference type="Proteomes" id="UP000240880"/>
    </source>
</evidence>
<protein>
    <recommendedName>
        <fullName evidence="6">Ribosomal RNA large subunit methyltransferase K/L-like methyltransferase domain-containing protein</fullName>
    </recommendedName>
</protein>
<dbReference type="PRINTS" id="PR00507">
    <property type="entry name" value="N12N6MTFRASE"/>
</dbReference>
<dbReference type="PANTHER" id="PTHR14911:SF13">
    <property type="entry name" value="TRNA (GUANINE(6)-N2)-METHYLTRANSFERASE THUMP3"/>
    <property type="match status" value="1"/>
</dbReference>
<name>A0A2R6ADP6_9ARCH</name>
<dbReference type="InterPro" id="IPR029063">
    <property type="entry name" value="SAM-dependent_MTases_sf"/>
</dbReference>
<comment type="subcellular location">
    <subcellularLocation>
        <location evidence="1">Cytoplasm</location>
    </subcellularLocation>
</comment>
<dbReference type="Proteomes" id="UP000240880">
    <property type="component" value="Unassembled WGS sequence"/>
</dbReference>
<dbReference type="InterPro" id="IPR000241">
    <property type="entry name" value="RlmKL-like_Mtase"/>
</dbReference>
<dbReference type="AlphaFoldDB" id="A0A2R6ADP6"/>
<evidence type="ECO:0000256" key="5">
    <source>
        <dbReference type="ARBA" id="ARBA00022694"/>
    </source>
</evidence>
<evidence type="ECO:0000256" key="1">
    <source>
        <dbReference type="ARBA" id="ARBA00004496"/>
    </source>
</evidence>
<reference evidence="7 8" key="1">
    <citation type="submission" date="2017-04" db="EMBL/GenBank/DDBJ databases">
        <title>Novel microbial lineages endemic to geothermal iron-oxide mats fill important gaps in the evolutionary history of Archaea.</title>
        <authorList>
            <person name="Jay Z.J."/>
            <person name="Beam J.P."/>
            <person name="Dlakic M."/>
            <person name="Rusch D.B."/>
            <person name="Kozubal M.A."/>
            <person name="Inskeep W.P."/>
        </authorList>
    </citation>
    <scope>NUCLEOTIDE SEQUENCE [LARGE SCALE GENOMIC DNA]</scope>
    <source>
        <strain evidence="7">OSP_D</strain>
    </source>
</reference>
<evidence type="ECO:0000256" key="3">
    <source>
        <dbReference type="ARBA" id="ARBA00022603"/>
    </source>
</evidence>
<keyword evidence="5" id="KW-0819">tRNA processing</keyword>
<dbReference type="SUPFAM" id="SSF53335">
    <property type="entry name" value="S-adenosyl-L-methionine-dependent methyltransferases"/>
    <property type="match status" value="1"/>
</dbReference>
<dbReference type="EMBL" id="NEXC01000002">
    <property type="protein sequence ID" value="PSN84510.1"/>
    <property type="molecule type" value="Genomic_DNA"/>
</dbReference>
<dbReference type="PANTHER" id="PTHR14911">
    <property type="entry name" value="THUMP DOMAIN-CONTAINING"/>
    <property type="match status" value="1"/>
</dbReference>
<feature type="domain" description="Ribosomal RNA large subunit methyltransferase K/L-like methyltransferase" evidence="6">
    <location>
        <begin position="180"/>
        <end position="325"/>
    </location>
</feature>
<evidence type="ECO:0000313" key="7">
    <source>
        <dbReference type="EMBL" id="PSN84510.1"/>
    </source>
</evidence>
<evidence type="ECO:0000256" key="4">
    <source>
        <dbReference type="ARBA" id="ARBA00022679"/>
    </source>
</evidence>
<keyword evidence="2" id="KW-0963">Cytoplasm</keyword>
<dbReference type="Gene3D" id="3.40.50.150">
    <property type="entry name" value="Vaccinia Virus protein VP39"/>
    <property type="match status" value="1"/>
</dbReference>
<dbReference type="GO" id="GO:0016423">
    <property type="term" value="F:tRNA (guanine) methyltransferase activity"/>
    <property type="evidence" value="ECO:0007669"/>
    <property type="project" value="TreeGrafter"/>
</dbReference>
<dbReference type="InterPro" id="IPR053943">
    <property type="entry name" value="RlmKL-like_Mtase_CS"/>
</dbReference>
<dbReference type="GO" id="GO:0005737">
    <property type="term" value="C:cytoplasm"/>
    <property type="evidence" value="ECO:0007669"/>
    <property type="project" value="UniProtKB-SubCell"/>
</dbReference>
<dbReference type="PROSITE" id="PS01261">
    <property type="entry name" value="UPF0020"/>
    <property type="match status" value="1"/>
</dbReference>
<evidence type="ECO:0000259" key="6">
    <source>
        <dbReference type="Pfam" id="PF01170"/>
    </source>
</evidence>
<evidence type="ECO:0000256" key="2">
    <source>
        <dbReference type="ARBA" id="ARBA00022490"/>
    </source>
</evidence>
<dbReference type="GO" id="GO:0030488">
    <property type="term" value="P:tRNA methylation"/>
    <property type="evidence" value="ECO:0007669"/>
    <property type="project" value="TreeGrafter"/>
</dbReference>
<proteinExistence type="predicted"/>
<dbReference type="CDD" id="cd02440">
    <property type="entry name" value="AdoMet_MTases"/>
    <property type="match status" value="1"/>
</dbReference>
<keyword evidence="4" id="KW-0808">Transferase</keyword>
<gene>
    <name evidence="7" type="ORF">B9Q01_00415</name>
</gene>
<organism evidence="7 8">
    <name type="scientific">Candidatus Marsarchaeota G1 archaeon OSP_D</name>
    <dbReference type="NCBI Taxonomy" id="1978155"/>
    <lineage>
        <taxon>Archaea</taxon>
        <taxon>Candidatus Marsarchaeota</taxon>
        <taxon>Candidatus Marsarchaeota group 1</taxon>
    </lineage>
</organism>
<keyword evidence="3" id="KW-0489">Methyltransferase</keyword>